<organism evidence="2 3">
    <name type="scientific">Rhodobacter maris</name>
    <dbReference type="NCBI Taxonomy" id="446682"/>
    <lineage>
        <taxon>Bacteria</taxon>
        <taxon>Pseudomonadati</taxon>
        <taxon>Pseudomonadota</taxon>
        <taxon>Alphaproteobacteria</taxon>
        <taxon>Rhodobacterales</taxon>
        <taxon>Rhodobacter group</taxon>
        <taxon>Rhodobacter</taxon>
    </lineage>
</organism>
<name>A0A285SD68_9RHOB</name>
<protein>
    <submittedName>
        <fullName evidence="2">Uncharacterized protein</fullName>
    </submittedName>
</protein>
<sequence>MRSFLLALVASLIAPGLVAANPPTLDPILVGTEVCHPSRRFNALIDALAEIYPADESFNGGYRAAPESFTRLAAQARLPVLPEAVDIRWVERVITYEMTVQGTYQGVPVRALSFTWGLESGINYWSVQFDAPRTQVVLRFGAAVARARQQSVNEWDPIVSIDPVEARLTCDSSM</sequence>
<dbReference type="OrthoDB" id="8452868at2"/>
<accession>A0A285SD68</accession>
<evidence type="ECO:0000256" key="1">
    <source>
        <dbReference type="SAM" id="SignalP"/>
    </source>
</evidence>
<feature type="signal peptide" evidence="1">
    <location>
        <begin position="1"/>
        <end position="20"/>
    </location>
</feature>
<keyword evidence="3" id="KW-1185">Reference proteome</keyword>
<dbReference type="EMBL" id="OBMT01000004">
    <property type="protein sequence ID" value="SOC05758.1"/>
    <property type="molecule type" value="Genomic_DNA"/>
</dbReference>
<dbReference type="Proteomes" id="UP000219111">
    <property type="component" value="Unassembled WGS sequence"/>
</dbReference>
<feature type="chain" id="PRO_5013329775" evidence="1">
    <location>
        <begin position="21"/>
        <end position="174"/>
    </location>
</feature>
<dbReference type="AlphaFoldDB" id="A0A285SD68"/>
<evidence type="ECO:0000313" key="2">
    <source>
        <dbReference type="EMBL" id="SOC05758.1"/>
    </source>
</evidence>
<reference evidence="3" key="1">
    <citation type="submission" date="2017-08" db="EMBL/GenBank/DDBJ databases">
        <authorList>
            <person name="Varghese N."/>
            <person name="Submissions S."/>
        </authorList>
    </citation>
    <scope>NUCLEOTIDE SEQUENCE [LARGE SCALE GENOMIC DNA]</scope>
    <source>
        <strain evidence="3">JA276</strain>
    </source>
</reference>
<gene>
    <name evidence="2" type="ORF">SAMN05877831_104207</name>
</gene>
<dbReference type="RefSeq" id="WP_097069762.1">
    <property type="nucleotide sequence ID" value="NZ_OBMT01000004.1"/>
</dbReference>
<keyword evidence="1" id="KW-0732">Signal</keyword>
<evidence type="ECO:0000313" key="3">
    <source>
        <dbReference type="Proteomes" id="UP000219111"/>
    </source>
</evidence>
<proteinExistence type="predicted"/>